<dbReference type="Pfam" id="PF00884">
    <property type="entry name" value="Sulfatase"/>
    <property type="match status" value="1"/>
</dbReference>
<dbReference type="InterPro" id="IPR017850">
    <property type="entry name" value="Alkaline_phosphatase_core_sf"/>
</dbReference>
<dbReference type="GO" id="GO:0046872">
    <property type="term" value="F:metal ion binding"/>
    <property type="evidence" value="ECO:0007669"/>
    <property type="project" value="UniProtKB-KW"/>
</dbReference>
<evidence type="ECO:0000256" key="1">
    <source>
        <dbReference type="ARBA" id="ARBA00004651"/>
    </source>
</evidence>
<evidence type="ECO:0000313" key="11">
    <source>
        <dbReference type="EMBL" id="SEI47655.1"/>
    </source>
</evidence>
<keyword evidence="12" id="KW-1185">Reference proteome</keyword>
<dbReference type="SUPFAM" id="SSF53649">
    <property type="entry name" value="Alkaline phosphatase-like"/>
    <property type="match status" value="1"/>
</dbReference>
<dbReference type="InterPro" id="IPR000917">
    <property type="entry name" value="Sulfatase_N"/>
</dbReference>
<feature type="transmembrane region" description="Helical" evidence="9">
    <location>
        <begin position="159"/>
        <end position="182"/>
    </location>
</feature>
<feature type="binding site" evidence="7">
    <location>
        <position position="471"/>
    </location>
    <ligand>
        <name>substrate</name>
    </ligand>
</feature>
<dbReference type="EMBL" id="FNYH01000002">
    <property type="protein sequence ID" value="SEI47655.1"/>
    <property type="molecule type" value="Genomic_DNA"/>
</dbReference>
<dbReference type="PANTHER" id="PTHR47371">
    <property type="entry name" value="LIPOTEICHOIC ACID SYNTHASE"/>
    <property type="match status" value="1"/>
</dbReference>
<dbReference type="PIRSF" id="PIRSF005091">
    <property type="entry name" value="Mmb_sulf_HI1246"/>
    <property type="match status" value="1"/>
</dbReference>
<evidence type="ECO:0000256" key="5">
    <source>
        <dbReference type="ARBA" id="ARBA00023136"/>
    </source>
</evidence>
<name>A0A1H6R7N8_9GAMM</name>
<keyword evidence="11" id="KW-0808">Transferase</keyword>
<sequence>MQSRRHPAIGYSLDTPRAHMPWWRFSVLGPFAPVAAFFLLALVLLSCMRLGLVIWQWPRVDAVDGLGFVLLQGIRVDLILLCYLALIPTLLSPFFYLNRNLQSLGNYLFAGWFSLALVVIVFLELATPSFIEQYDARPDRLFVEYLNYPHEVFATLWEAYRLTLISTLLLSCALAVFVYRFFSQYRKINNTWHPLIGLCMLVLILPIMVLGARSSLQHRPANPSLFAFSTDNLVNKLVLNSTYSVLYALYSLKDEATSSEIYGQMATEEMLTRVRQTSLLPLTAFQHPALPTLHEQSPSYLRERPLNLVIILEESLGAGFVAPLGGEAITPNLARLAQQGFWMQRMYATGTRSVRGIEAVVSGFLPTPARSVVKLSGSQHGFFTLADLLNQQGYHTEFIYGGESHFDNMRGFFLGNGFQKVIDQKDYQAPNFVGSWGVSDEDLMAKAHTRFSELHAQGQAFFGLVFSSSNHSPFEYPEGRIQATEPKQSVENAVRYADYALGEFFKAAQQSAYWQDTLFLVVADHDTRVYGSDLVPIDKFHIPALILGADIPAEVYAGVASQIDLAPTLLSMMGIEAQHPMLGRDLTRTPLDQGRALMQFQDIYAYMHQDQVVVLQQGQTPKYFMYQAAQKSLQPSELAWPDLARTALAHALVPAWLYQEKLYRLPE</sequence>
<evidence type="ECO:0000256" key="3">
    <source>
        <dbReference type="ARBA" id="ARBA00022692"/>
    </source>
</evidence>
<evidence type="ECO:0000256" key="8">
    <source>
        <dbReference type="PIRSR" id="PIRSR005091-3"/>
    </source>
</evidence>
<evidence type="ECO:0000256" key="7">
    <source>
        <dbReference type="PIRSR" id="PIRSR005091-2"/>
    </source>
</evidence>
<dbReference type="PANTHER" id="PTHR47371:SF3">
    <property type="entry name" value="PHOSPHOGLYCEROL TRANSFERASE I"/>
    <property type="match status" value="1"/>
</dbReference>
<protein>
    <submittedName>
        <fullName evidence="11">Phosphoglycerol transferase MdoB</fullName>
    </submittedName>
</protein>
<evidence type="ECO:0000256" key="2">
    <source>
        <dbReference type="ARBA" id="ARBA00022475"/>
    </source>
</evidence>
<feature type="transmembrane region" description="Helical" evidence="9">
    <location>
        <begin position="109"/>
        <end position="131"/>
    </location>
</feature>
<feature type="active site" evidence="6">
    <location>
        <position position="353"/>
    </location>
</feature>
<organism evidence="11 12">
    <name type="scientific">Allopseudospirillum japonicum</name>
    <dbReference type="NCBI Taxonomy" id="64971"/>
    <lineage>
        <taxon>Bacteria</taxon>
        <taxon>Pseudomonadati</taxon>
        <taxon>Pseudomonadota</taxon>
        <taxon>Gammaproteobacteria</taxon>
        <taxon>Oceanospirillales</taxon>
        <taxon>Oceanospirillaceae</taxon>
        <taxon>Allopseudospirillum</taxon>
    </lineage>
</organism>
<feature type="domain" description="Sulfatase N-terminal" evidence="10">
    <location>
        <begin position="307"/>
        <end position="575"/>
    </location>
</feature>
<comment type="subcellular location">
    <subcellularLocation>
        <location evidence="1">Cell membrane</location>
        <topology evidence="1">Multi-pass membrane protein</topology>
    </subcellularLocation>
</comment>
<proteinExistence type="predicted"/>
<evidence type="ECO:0000313" key="12">
    <source>
        <dbReference type="Proteomes" id="UP000242999"/>
    </source>
</evidence>
<keyword evidence="2" id="KW-1003">Cell membrane</keyword>
<feature type="transmembrane region" description="Helical" evidence="9">
    <location>
        <begin position="78"/>
        <end position="97"/>
    </location>
</feature>
<keyword evidence="5 9" id="KW-0472">Membrane</keyword>
<dbReference type="AlphaFoldDB" id="A0A1H6R7N8"/>
<feature type="binding site" evidence="8">
    <location>
        <position position="314"/>
    </location>
    <ligand>
        <name>Mn(2+)</name>
        <dbReference type="ChEBI" id="CHEBI:29035"/>
    </ligand>
</feature>
<keyword evidence="7" id="KW-0464">Manganese</keyword>
<dbReference type="STRING" id="64971.SAMN05421831_102240"/>
<keyword evidence="7" id="KW-0479">Metal-binding</keyword>
<dbReference type="CDD" id="cd16015">
    <property type="entry name" value="LTA_synthase"/>
    <property type="match status" value="1"/>
</dbReference>
<evidence type="ECO:0000256" key="9">
    <source>
        <dbReference type="SAM" id="Phobius"/>
    </source>
</evidence>
<feature type="binding site" evidence="8">
    <location>
        <position position="524"/>
    </location>
    <ligand>
        <name>Mn(2+)</name>
        <dbReference type="ChEBI" id="CHEBI:29035"/>
    </ligand>
</feature>
<dbReference type="InterPro" id="IPR012160">
    <property type="entry name" value="LtaS-like"/>
</dbReference>
<dbReference type="Gene3D" id="3.40.720.10">
    <property type="entry name" value="Alkaline Phosphatase, subunit A"/>
    <property type="match status" value="1"/>
</dbReference>
<gene>
    <name evidence="11" type="ORF">SAMN05421831_102240</name>
</gene>
<accession>A0A1H6R7N8</accession>
<keyword evidence="4 9" id="KW-1133">Transmembrane helix</keyword>
<dbReference type="RefSeq" id="WP_245710421.1">
    <property type="nucleotide sequence ID" value="NZ_FNYH01000002.1"/>
</dbReference>
<reference evidence="12" key="1">
    <citation type="submission" date="2016-10" db="EMBL/GenBank/DDBJ databases">
        <authorList>
            <person name="Varghese N."/>
            <person name="Submissions S."/>
        </authorList>
    </citation>
    <scope>NUCLEOTIDE SEQUENCE [LARGE SCALE GENOMIC DNA]</scope>
    <source>
        <strain evidence="12">DSM 7165</strain>
    </source>
</reference>
<keyword evidence="3 9" id="KW-0812">Transmembrane</keyword>
<dbReference type="GO" id="GO:0005886">
    <property type="term" value="C:plasma membrane"/>
    <property type="evidence" value="ECO:0007669"/>
    <property type="project" value="UniProtKB-SubCell"/>
</dbReference>
<dbReference type="InterPro" id="IPR050448">
    <property type="entry name" value="OpgB/LTA_synthase_biosynth"/>
</dbReference>
<feature type="transmembrane region" description="Helical" evidence="9">
    <location>
        <begin position="194"/>
        <end position="212"/>
    </location>
</feature>
<dbReference type="GO" id="GO:0016740">
    <property type="term" value="F:transferase activity"/>
    <property type="evidence" value="ECO:0007669"/>
    <property type="project" value="UniProtKB-KW"/>
</dbReference>
<dbReference type="Proteomes" id="UP000242999">
    <property type="component" value="Unassembled WGS sequence"/>
</dbReference>
<dbReference type="Gene3D" id="3.30.1120.80">
    <property type="match status" value="1"/>
</dbReference>
<evidence type="ECO:0000256" key="6">
    <source>
        <dbReference type="PIRSR" id="PIRSR005091-1"/>
    </source>
</evidence>
<evidence type="ECO:0000259" key="10">
    <source>
        <dbReference type="Pfam" id="PF00884"/>
    </source>
</evidence>
<evidence type="ECO:0000256" key="4">
    <source>
        <dbReference type="ARBA" id="ARBA00022989"/>
    </source>
</evidence>
<feature type="binding site" evidence="8">
    <location>
        <position position="525"/>
    </location>
    <ligand>
        <name>Mn(2+)</name>
        <dbReference type="ChEBI" id="CHEBI:29035"/>
    </ligand>
</feature>
<feature type="transmembrane region" description="Helical" evidence="9">
    <location>
        <begin position="27"/>
        <end position="58"/>
    </location>
</feature>